<dbReference type="SUPFAM" id="SSF53850">
    <property type="entry name" value="Periplasmic binding protein-like II"/>
    <property type="match status" value="1"/>
</dbReference>
<gene>
    <name evidence="2" type="ORF">S03H2_52788</name>
</gene>
<dbReference type="Pfam" id="PF00496">
    <property type="entry name" value="SBP_bac_5"/>
    <property type="match status" value="1"/>
</dbReference>
<dbReference type="PANTHER" id="PTHR30290">
    <property type="entry name" value="PERIPLASMIC BINDING COMPONENT OF ABC TRANSPORTER"/>
    <property type="match status" value="1"/>
</dbReference>
<dbReference type="Gene3D" id="3.40.190.10">
    <property type="entry name" value="Periplasmic binding protein-like II"/>
    <property type="match status" value="1"/>
</dbReference>
<dbReference type="InterPro" id="IPR000914">
    <property type="entry name" value="SBP_5_dom"/>
</dbReference>
<feature type="non-terminal residue" evidence="2">
    <location>
        <position position="259"/>
    </location>
</feature>
<dbReference type="Gene3D" id="3.10.105.10">
    <property type="entry name" value="Dipeptide-binding Protein, Domain 3"/>
    <property type="match status" value="1"/>
</dbReference>
<proteinExistence type="predicted"/>
<evidence type="ECO:0000313" key="2">
    <source>
        <dbReference type="EMBL" id="GAH68845.1"/>
    </source>
</evidence>
<feature type="non-terminal residue" evidence="2">
    <location>
        <position position="1"/>
    </location>
</feature>
<feature type="domain" description="Solute-binding protein family 5" evidence="1">
    <location>
        <begin position="18"/>
        <end position="259"/>
    </location>
</feature>
<comment type="caution">
    <text evidence="2">The sequence shown here is derived from an EMBL/GenBank/DDBJ whole genome shotgun (WGS) entry which is preliminary data.</text>
</comment>
<name>X1IHW2_9ZZZZ</name>
<dbReference type="GO" id="GO:0015833">
    <property type="term" value="P:peptide transport"/>
    <property type="evidence" value="ECO:0007669"/>
    <property type="project" value="TreeGrafter"/>
</dbReference>
<sequence>GTNEYAFQSQEFMPEQYVKGKLAKSWEVSPERIVYHIRSGIMWNECPIMESRELTAYDVALALNRFLAGMRIRWPARIAFIDSVTAEGDTVVVETNSYHPDWHMHIGWGHLVPIYPPELVEADIDDWRSHVGVGTGPFILTEYVEASSANYVKNPDWWDKKKIINGKEYDTPFVDTLVLPWIADESTQIAALRTGRIDWMYNVPLMYRDTLEQTCPGLLLVPIPGGNVRFVDLRCDHEPFDDVNVRRALMIGTDIESII</sequence>
<dbReference type="AlphaFoldDB" id="X1IHW2"/>
<dbReference type="InterPro" id="IPR039424">
    <property type="entry name" value="SBP_5"/>
</dbReference>
<organism evidence="2">
    <name type="scientific">marine sediment metagenome</name>
    <dbReference type="NCBI Taxonomy" id="412755"/>
    <lineage>
        <taxon>unclassified sequences</taxon>
        <taxon>metagenomes</taxon>
        <taxon>ecological metagenomes</taxon>
    </lineage>
</organism>
<dbReference type="CDD" id="cd00995">
    <property type="entry name" value="PBP2_NikA_DppA_OppA_like"/>
    <property type="match status" value="1"/>
</dbReference>
<accession>X1IHW2</accession>
<reference evidence="2" key="1">
    <citation type="journal article" date="2014" name="Front. Microbiol.">
        <title>High frequency of phylogenetically diverse reductive dehalogenase-homologous genes in deep subseafloor sedimentary metagenomes.</title>
        <authorList>
            <person name="Kawai M."/>
            <person name="Futagami T."/>
            <person name="Toyoda A."/>
            <person name="Takaki Y."/>
            <person name="Nishi S."/>
            <person name="Hori S."/>
            <person name="Arai W."/>
            <person name="Tsubouchi T."/>
            <person name="Morono Y."/>
            <person name="Uchiyama I."/>
            <person name="Ito T."/>
            <person name="Fujiyama A."/>
            <person name="Inagaki F."/>
            <person name="Takami H."/>
        </authorList>
    </citation>
    <scope>NUCLEOTIDE SEQUENCE</scope>
    <source>
        <strain evidence="2">Expedition CK06-06</strain>
    </source>
</reference>
<protein>
    <recommendedName>
        <fullName evidence="1">Solute-binding protein family 5 domain-containing protein</fullName>
    </recommendedName>
</protein>
<evidence type="ECO:0000259" key="1">
    <source>
        <dbReference type="Pfam" id="PF00496"/>
    </source>
</evidence>
<dbReference type="GO" id="GO:1904680">
    <property type="term" value="F:peptide transmembrane transporter activity"/>
    <property type="evidence" value="ECO:0007669"/>
    <property type="project" value="TreeGrafter"/>
</dbReference>
<dbReference type="EMBL" id="BARU01033562">
    <property type="protein sequence ID" value="GAH68845.1"/>
    <property type="molecule type" value="Genomic_DNA"/>
</dbReference>